<dbReference type="Pfam" id="PF03350">
    <property type="entry name" value="UPF0114"/>
    <property type="match status" value="1"/>
</dbReference>
<feature type="transmembrane region" description="Helical" evidence="1">
    <location>
        <begin position="56"/>
        <end position="83"/>
    </location>
</feature>
<accession>A0ABT3R5A0</accession>
<sequence>MTLKNLERGLIWSTRYLTIVAALGSLAGALLMFFLGSYNVYVAFRDVFKPGAENDVFGASAIIAVIESLDRFLIALVLLYFAYGVYSLFIHPEEPEEEYSLPAWLRVRQIGQLKQVVAELIVVILFVLFLRQALQAFSTVNINLEWNEIATLLLLPASTVLLGLALRLVQLHPKAPANHQDMEQGDDTRKGRESS</sequence>
<keyword evidence="1" id="KW-0472">Membrane</keyword>
<keyword evidence="1" id="KW-0812">Transmembrane</keyword>
<evidence type="ECO:0000313" key="2">
    <source>
        <dbReference type="EMBL" id="MCX2724476.1"/>
    </source>
</evidence>
<name>A0ABT3R5A0_9HYPH</name>
<dbReference type="EMBL" id="JAPEVI010000003">
    <property type="protein sequence ID" value="MCX2724476.1"/>
    <property type="molecule type" value="Genomic_DNA"/>
</dbReference>
<evidence type="ECO:0000256" key="1">
    <source>
        <dbReference type="SAM" id="Phobius"/>
    </source>
</evidence>
<dbReference type="PANTHER" id="PTHR31721">
    <property type="entry name" value="OS06G0710300 PROTEIN"/>
    <property type="match status" value="1"/>
</dbReference>
<keyword evidence="3" id="KW-1185">Reference proteome</keyword>
<feature type="transmembrane region" description="Helical" evidence="1">
    <location>
        <begin position="149"/>
        <end position="169"/>
    </location>
</feature>
<proteinExistence type="predicted"/>
<comment type="caution">
    <text evidence="2">The sequence shown here is derived from an EMBL/GenBank/DDBJ whole genome shotgun (WGS) entry which is preliminary data.</text>
</comment>
<reference evidence="2 3" key="1">
    <citation type="journal article" date="2016" name="Int. J. Syst. Evol. Microbiol.">
        <title>Labrenzia salina sp. nov., isolated from the rhizosphere of the halophyte Arthrocnemum macrostachyum.</title>
        <authorList>
            <person name="Camacho M."/>
            <person name="Redondo-Gomez S."/>
            <person name="Rodriguez-Llorente I."/>
            <person name="Rohde M."/>
            <person name="Sproer C."/>
            <person name="Schumann P."/>
            <person name="Klenk H.P."/>
            <person name="Montero-Calasanz M.D.C."/>
        </authorList>
    </citation>
    <scope>NUCLEOTIDE SEQUENCE [LARGE SCALE GENOMIC DNA]</scope>
    <source>
        <strain evidence="2 3">DSM 29163</strain>
    </source>
</reference>
<keyword evidence="1" id="KW-1133">Transmembrane helix</keyword>
<feature type="transmembrane region" description="Helical" evidence="1">
    <location>
        <begin position="16"/>
        <end position="36"/>
    </location>
</feature>
<evidence type="ECO:0000313" key="3">
    <source>
        <dbReference type="Proteomes" id="UP001300261"/>
    </source>
</evidence>
<dbReference type="RefSeq" id="WP_265964516.1">
    <property type="nucleotide sequence ID" value="NZ_JAPEVI010000003.1"/>
</dbReference>
<dbReference type="Proteomes" id="UP001300261">
    <property type="component" value="Unassembled WGS sequence"/>
</dbReference>
<protein>
    <submittedName>
        <fullName evidence="2">YqhA family protein</fullName>
    </submittedName>
</protein>
<dbReference type="InterPro" id="IPR005134">
    <property type="entry name" value="UPF0114"/>
</dbReference>
<gene>
    <name evidence="2" type="ORF">ON753_19225</name>
</gene>
<dbReference type="PANTHER" id="PTHR31721:SF4">
    <property type="entry name" value="OS06G0710300 PROTEIN"/>
    <property type="match status" value="1"/>
</dbReference>
<feature type="transmembrane region" description="Helical" evidence="1">
    <location>
        <begin position="116"/>
        <end position="137"/>
    </location>
</feature>
<organism evidence="2 3">
    <name type="scientific">Roseibium salinum</name>
    <dbReference type="NCBI Taxonomy" id="1604349"/>
    <lineage>
        <taxon>Bacteria</taxon>
        <taxon>Pseudomonadati</taxon>
        <taxon>Pseudomonadota</taxon>
        <taxon>Alphaproteobacteria</taxon>
        <taxon>Hyphomicrobiales</taxon>
        <taxon>Stappiaceae</taxon>
        <taxon>Roseibium</taxon>
    </lineage>
</organism>